<dbReference type="Proteomes" id="UP001050975">
    <property type="component" value="Unassembled WGS sequence"/>
</dbReference>
<feature type="compositionally biased region" description="Basic and acidic residues" evidence="1">
    <location>
        <begin position="94"/>
        <end position="113"/>
    </location>
</feature>
<evidence type="ECO:0000313" key="3">
    <source>
        <dbReference type="Proteomes" id="UP001050975"/>
    </source>
</evidence>
<accession>A0AAV3XI43</accession>
<proteinExistence type="predicted"/>
<comment type="caution">
    <text evidence="2">The sequence shown here is derived from an EMBL/GenBank/DDBJ whole genome shotgun (WGS) entry which is preliminary data.</text>
</comment>
<keyword evidence="3" id="KW-1185">Reference proteome</keyword>
<evidence type="ECO:0000256" key="1">
    <source>
        <dbReference type="SAM" id="MobiDB-lite"/>
    </source>
</evidence>
<sequence length="242" mass="26087">MATTRKQRIKVPPIRFNSTVVLTLILLTLMAGASIASGVWGFALGHEALKGVSQPDARPTAKKTGGKETLLDSKPLVMLKEPDIIKSVRATIQRKEKEGEAEQKEEKRDERAKTLSPEQPQPQTTTPAPGFPAISQDKGVTLEVRSARQQGGSLVLDVSLKNEGNSAVRFLYSFLDVTDNRGRALSASTEGLPTELPPNNQPVAGTVSIPTAVLDGAEQISLTLTDYPDQQLRLQTSGIPVR</sequence>
<gene>
    <name evidence="2" type="ORF">MiSe_70940</name>
</gene>
<evidence type="ECO:0008006" key="4">
    <source>
        <dbReference type="Google" id="ProtNLM"/>
    </source>
</evidence>
<protein>
    <recommendedName>
        <fullName evidence="4">DUF4352 domain-containing protein</fullName>
    </recommendedName>
</protein>
<dbReference type="AlphaFoldDB" id="A0AAV3XI43"/>
<evidence type="ECO:0000313" key="2">
    <source>
        <dbReference type="EMBL" id="GET42278.1"/>
    </source>
</evidence>
<reference evidence="2" key="1">
    <citation type="submission" date="2019-10" db="EMBL/GenBank/DDBJ databases">
        <title>Draft genome sequece of Microseira wollei NIES-4236.</title>
        <authorList>
            <person name="Yamaguchi H."/>
            <person name="Suzuki S."/>
            <person name="Kawachi M."/>
        </authorList>
    </citation>
    <scope>NUCLEOTIDE SEQUENCE</scope>
    <source>
        <strain evidence="2">NIES-4236</strain>
    </source>
</reference>
<dbReference type="EMBL" id="BLAY01000156">
    <property type="protein sequence ID" value="GET42278.1"/>
    <property type="molecule type" value="Genomic_DNA"/>
</dbReference>
<organism evidence="2 3">
    <name type="scientific">Microseira wollei NIES-4236</name>
    <dbReference type="NCBI Taxonomy" id="2530354"/>
    <lineage>
        <taxon>Bacteria</taxon>
        <taxon>Bacillati</taxon>
        <taxon>Cyanobacteriota</taxon>
        <taxon>Cyanophyceae</taxon>
        <taxon>Oscillatoriophycideae</taxon>
        <taxon>Aerosakkonematales</taxon>
        <taxon>Aerosakkonemataceae</taxon>
        <taxon>Microseira</taxon>
    </lineage>
</organism>
<feature type="region of interest" description="Disordered" evidence="1">
    <location>
        <begin position="94"/>
        <end position="135"/>
    </location>
</feature>
<name>A0AAV3XI43_9CYAN</name>